<reference evidence="1" key="1">
    <citation type="submission" date="2014-11" db="EMBL/GenBank/DDBJ databases">
        <authorList>
            <person name="Amaro Gonzalez C."/>
        </authorList>
    </citation>
    <scope>NUCLEOTIDE SEQUENCE</scope>
</reference>
<organism evidence="1">
    <name type="scientific">Anguilla anguilla</name>
    <name type="common">European freshwater eel</name>
    <name type="synonym">Muraena anguilla</name>
    <dbReference type="NCBI Taxonomy" id="7936"/>
    <lineage>
        <taxon>Eukaryota</taxon>
        <taxon>Metazoa</taxon>
        <taxon>Chordata</taxon>
        <taxon>Craniata</taxon>
        <taxon>Vertebrata</taxon>
        <taxon>Euteleostomi</taxon>
        <taxon>Actinopterygii</taxon>
        <taxon>Neopterygii</taxon>
        <taxon>Teleostei</taxon>
        <taxon>Anguilliformes</taxon>
        <taxon>Anguillidae</taxon>
        <taxon>Anguilla</taxon>
    </lineage>
</organism>
<accession>A0A0E9VMF7</accession>
<sequence>MDIRASAVTQRTPQHAYVLFMNCLV</sequence>
<name>A0A0E9VMF7_ANGAN</name>
<proteinExistence type="predicted"/>
<dbReference type="AlphaFoldDB" id="A0A0E9VMF7"/>
<dbReference type="EMBL" id="GBXM01029977">
    <property type="protein sequence ID" value="JAH78600.1"/>
    <property type="molecule type" value="Transcribed_RNA"/>
</dbReference>
<evidence type="ECO:0000313" key="1">
    <source>
        <dbReference type="EMBL" id="JAH78600.1"/>
    </source>
</evidence>
<protein>
    <submittedName>
        <fullName evidence="1">Uncharacterized protein</fullName>
    </submittedName>
</protein>
<reference evidence="1" key="2">
    <citation type="journal article" date="2015" name="Fish Shellfish Immunol.">
        <title>Early steps in the European eel (Anguilla anguilla)-Vibrio vulnificus interaction in the gills: Role of the RtxA13 toxin.</title>
        <authorList>
            <person name="Callol A."/>
            <person name="Pajuelo D."/>
            <person name="Ebbesson L."/>
            <person name="Teles M."/>
            <person name="MacKenzie S."/>
            <person name="Amaro C."/>
        </authorList>
    </citation>
    <scope>NUCLEOTIDE SEQUENCE</scope>
</reference>